<comment type="caution">
    <text evidence="1">The sequence shown here is derived from an EMBL/GenBank/DDBJ whole genome shotgun (WGS) entry which is preliminary data.</text>
</comment>
<gene>
    <name evidence="1" type="ORF">RFULGI_LOCUS17974</name>
</gene>
<evidence type="ECO:0000313" key="2">
    <source>
        <dbReference type="Proteomes" id="UP000789396"/>
    </source>
</evidence>
<reference evidence="1" key="1">
    <citation type="submission" date="2021-06" db="EMBL/GenBank/DDBJ databases">
        <authorList>
            <person name="Kallberg Y."/>
            <person name="Tangrot J."/>
            <person name="Rosling A."/>
        </authorList>
    </citation>
    <scope>NUCLEOTIDE SEQUENCE</scope>
    <source>
        <strain evidence="1">IN212</strain>
    </source>
</reference>
<feature type="non-terminal residue" evidence="1">
    <location>
        <position position="1"/>
    </location>
</feature>
<organism evidence="1 2">
    <name type="scientific">Racocetra fulgida</name>
    <dbReference type="NCBI Taxonomy" id="60492"/>
    <lineage>
        <taxon>Eukaryota</taxon>
        <taxon>Fungi</taxon>
        <taxon>Fungi incertae sedis</taxon>
        <taxon>Mucoromycota</taxon>
        <taxon>Glomeromycotina</taxon>
        <taxon>Glomeromycetes</taxon>
        <taxon>Diversisporales</taxon>
        <taxon>Gigasporaceae</taxon>
        <taxon>Racocetra</taxon>
    </lineage>
</organism>
<dbReference type="AlphaFoldDB" id="A0A9N9K1F3"/>
<dbReference type="EMBL" id="CAJVPZ010074870">
    <property type="protein sequence ID" value="CAG8803439.1"/>
    <property type="molecule type" value="Genomic_DNA"/>
</dbReference>
<evidence type="ECO:0000313" key="1">
    <source>
        <dbReference type="EMBL" id="CAG8803439.1"/>
    </source>
</evidence>
<protein>
    <submittedName>
        <fullName evidence="1">15932_t:CDS:1</fullName>
    </submittedName>
</protein>
<keyword evidence="2" id="KW-1185">Reference proteome</keyword>
<proteinExistence type="predicted"/>
<sequence>KIAPNAVPEASDIKRGSDFREVLDESTVVRNQADESTELTEI</sequence>
<accession>A0A9N9K1F3</accession>
<dbReference type="Proteomes" id="UP000789396">
    <property type="component" value="Unassembled WGS sequence"/>
</dbReference>
<feature type="non-terminal residue" evidence="1">
    <location>
        <position position="42"/>
    </location>
</feature>
<name>A0A9N9K1F3_9GLOM</name>